<keyword evidence="3" id="KW-0804">Transcription</keyword>
<evidence type="ECO:0000313" key="6">
    <source>
        <dbReference type="EMBL" id="WPU93238.1"/>
    </source>
</evidence>
<dbReference type="PROSITE" id="PS50042">
    <property type="entry name" value="CNMP_BINDING_3"/>
    <property type="match status" value="1"/>
</dbReference>
<keyword evidence="2" id="KW-0238">DNA-binding</keyword>
<accession>A0ABZ0TJL7</accession>
<dbReference type="SUPFAM" id="SSF46785">
    <property type="entry name" value="Winged helix' DNA-binding domain"/>
    <property type="match status" value="1"/>
</dbReference>
<feature type="domain" description="Cyclic nucleotide-binding" evidence="4">
    <location>
        <begin position="34"/>
        <end position="135"/>
    </location>
</feature>
<dbReference type="InterPro" id="IPR036388">
    <property type="entry name" value="WH-like_DNA-bd_sf"/>
</dbReference>
<organism evidence="6 7">
    <name type="scientific">Mucilaginibacter sabulilitoris</name>
    <dbReference type="NCBI Taxonomy" id="1173583"/>
    <lineage>
        <taxon>Bacteria</taxon>
        <taxon>Pseudomonadati</taxon>
        <taxon>Bacteroidota</taxon>
        <taxon>Sphingobacteriia</taxon>
        <taxon>Sphingobacteriales</taxon>
        <taxon>Sphingobacteriaceae</taxon>
        <taxon>Mucilaginibacter</taxon>
    </lineage>
</organism>
<dbReference type="CDD" id="cd00038">
    <property type="entry name" value="CAP_ED"/>
    <property type="match status" value="1"/>
</dbReference>
<evidence type="ECO:0000259" key="4">
    <source>
        <dbReference type="PROSITE" id="PS50042"/>
    </source>
</evidence>
<dbReference type="EMBL" id="CP139558">
    <property type="protein sequence ID" value="WPU93238.1"/>
    <property type="molecule type" value="Genomic_DNA"/>
</dbReference>
<dbReference type="Gene3D" id="2.60.120.10">
    <property type="entry name" value="Jelly Rolls"/>
    <property type="match status" value="1"/>
</dbReference>
<dbReference type="InterPro" id="IPR014710">
    <property type="entry name" value="RmlC-like_jellyroll"/>
</dbReference>
<proteinExistence type="predicted"/>
<dbReference type="SUPFAM" id="SSF51206">
    <property type="entry name" value="cAMP-binding domain-like"/>
    <property type="match status" value="1"/>
</dbReference>
<name>A0ABZ0TJL7_9SPHI</name>
<dbReference type="PROSITE" id="PS51063">
    <property type="entry name" value="HTH_CRP_2"/>
    <property type="match status" value="1"/>
</dbReference>
<dbReference type="SMART" id="SM00100">
    <property type="entry name" value="cNMP"/>
    <property type="match status" value="1"/>
</dbReference>
<dbReference type="InterPro" id="IPR012318">
    <property type="entry name" value="HTH_CRP"/>
</dbReference>
<keyword evidence="7" id="KW-1185">Reference proteome</keyword>
<evidence type="ECO:0000259" key="5">
    <source>
        <dbReference type="PROSITE" id="PS51063"/>
    </source>
</evidence>
<dbReference type="RefSeq" id="WP_321562388.1">
    <property type="nucleotide sequence ID" value="NZ_CP139558.1"/>
</dbReference>
<dbReference type="Proteomes" id="UP001324380">
    <property type="component" value="Chromosome"/>
</dbReference>
<dbReference type="Pfam" id="PF13545">
    <property type="entry name" value="HTH_Crp_2"/>
    <property type="match status" value="1"/>
</dbReference>
<dbReference type="InterPro" id="IPR000595">
    <property type="entry name" value="cNMP-bd_dom"/>
</dbReference>
<dbReference type="PANTHER" id="PTHR24567:SF26">
    <property type="entry name" value="REGULATORY PROTEIN YEIL"/>
    <property type="match status" value="1"/>
</dbReference>
<dbReference type="InterPro" id="IPR018490">
    <property type="entry name" value="cNMP-bd_dom_sf"/>
</dbReference>
<protein>
    <submittedName>
        <fullName evidence="6">Crp/Fnr family transcriptional regulator</fullName>
    </submittedName>
</protein>
<feature type="domain" description="HTH crp-type" evidence="5">
    <location>
        <begin position="149"/>
        <end position="220"/>
    </location>
</feature>
<dbReference type="PANTHER" id="PTHR24567">
    <property type="entry name" value="CRP FAMILY TRANSCRIPTIONAL REGULATORY PROTEIN"/>
    <property type="match status" value="1"/>
</dbReference>
<sequence>MKKIQNICDVESCFLCKNCLKEWRPAISAHKINFKVKKGEVIFKEGDPVTGIYFVYSGNVKVYKKWDKDKELIVRFAKAGSIFGHRGLGIGSAYPISAAALESTVVCYVDVVFFEASLKVNPDFTHKLLMFFMEELKQSERKMRNLAHMSVKGRVAEALISLQGQFGLTPDGFIGIDLSRQDLASYAGATYETVFRMMNELVSEQLISLSGKSIRIANYDELSKLAQDPFFP</sequence>
<gene>
    <name evidence="6" type="ORF">SNE25_28360</name>
</gene>
<evidence type="ECO:0000313" key="7">
    <source>
        <dbReference type="Proteomes" id="UP001324380"/>
    </source>
</evidence>
<evidence type="ECO:0000256" key="3">
    <source>
        <dbReference type="ARBA" id="ARBA00023163"/>
    </source>
</evidence>
<dbReference type="PRINTS" id="PR00034">
    <property type="entry name" value="HTHCRP"/>
</dbReference>
<evidence type="ECO:0000256" key="2">
    <source>
        <dbReference type="ARBA" id="ARBA00023125"/>
    </source>
</evidence>
<dbReference type="InterPro" id="IPR050397">
    <property type="entry name" value="Env_Response_Regulators"/>
</dbReference>
<evidence type="ECO:0000256" key="1">
    <source>
        <dbReference type="ARBA" id="ARBA00023015"/>
    </source>
</evidence>
<dbReference type="SMART" id="SM00419">
    <property type="entry name" value="HTH_CRP"/>
    <property type="match status" value="1"/>
</dbReference>
<dbReference type="InterPro" id="IPR036390">
    <property type="entry name" value="WH_DNA-bd_sf"/>
</dbReference>
<keyword evidence="1" id="KW-0805">Transcription regulation</keyword>
<dbReference type="Pfam" id="PF00027">
    <property type="entry name" value="cNMP_binding"/>
    <property type="match status" value="1"/>
</dbReference>
<dbReference type="Gene3D" id="1.10.10.10">
    <property type="entry name" value="Winged helix-like DNA-binding domain superfamily/Winged helix DNA-binding domain"/>
    <property type="match status" value="1"/>
</dbReference>
<reference evidence="6 7" key="1">
    <citation type="submission" date="2023-11" db="EMBL/GenBank/DDBJ databases">
        <title>Analysis of the Genomes of Mucilaginibacter gossypii cycad 4 and M. sabulilitoris SNA2: microbes with the potential for plant growth promotion.</title>
        <authorList>
            <person name="Hirsch A.M."/>
            <person name="Humm E."/>
            <person name="Rubbi M."/>
            <person name="Del Vecchio G."/>
            <person name="Ha S.M."/>
            <person name="Pellegrini M."/>
            <person name="Gunsalus R.P."/>
        </authorList>
    </citation>
    <scope>NUCLEOTIDE SEQUENCE [LARGE SCALE GENOMIC DNA]</scope>
    <source>
        <strain evidence="6 7">SNA2</strain>
    </source>
</reference>